<keyword evidence="4" id="KW-1185">Reference proteome</keyword>
<keyword evidence="3" id="KW-0449">Lipoprotein</keyword>
<proteinExistence type="predicted"/>
<dbReference type="PANTHER" id="PTHR30290">
    <property type="entry name" value="PERIPLASMIC BINDING COMPONENT OF ABC TRANSPORTER"/>
    <property type="match status" value="1"/>
</dbReference>
<dbReference type="PATRIC" id="fig|749414.3.peg.4525"/>
<dbReference type="RefSeq" id="WP_014176969.1">
    <property type="nucleotide sequence ID" value="NC_016582.1"/>
</dbReference>
<dbReference type="Proteomes" id="UP000000377">
    <property type="component" value="Chromosome"/>
</dbReference>
<dbReference type="HOGENOM" id="CLU_312577_0_0_11"/>
<evidence type="ECO:0000259" key="2">
    <source>
        <dbReference type="Pfam" id="PF00496"/>
    </source>
</evidence>
<dbReference type="InterPro" id="IPR000914">
    <property type="entry name" value="SBP_5_dom"/>
</dbReference>
<evidence type="ECO:0000256" key="1">
    <source>
        <dbReference type="SAM" id="MobiDB-lite"/>
    </source>
</evidence>
<dbReference type="CDD" id="cd08506">
    <property type="entry name" value="PBP2_clavulanate_OppA2"/>
    <property type="match status" value="1"/>
</dbReference>
<organism evidence="3 4">
    <name type="scientific">Streptomyces bingchenggensis (strain BCW-1)</name>
    <dbReference type="NCBI Taxonomy" id="749414"/>
    <lineage>
        <taxon>Bacteria</taxon>
        <taxon>Bacillati</taxon>
        <taxon>Actinomycetota</taxon>
        <taxon>Actinomycetes</taxon>
        <taxon>Kitasatosporales</taxon>
        <taxon>Streptomycetaceae</taxon>
        <taxon>Streptomyces</taxon>
    </lineage>
</organism>
<dbReference type="GO" id="GO:0015833">
    <property type="term" value="P:peptide transport"/>
    <property type="evidence" value="ECO:0007669"/>
    <property type="project" value="TreeGrafter"/>
</dbReference>
<dbReference type="AlphaFoldDB" id="D7BTQ9"/>
<name>D7BTQ9_STRBB</name>
<dbReference type="InterPro" id="IPR029030">
    <property type="entry name" value="Caspase-like_dom_sf"/>
</dbReference>
<feature type="compositionally biased region" description="Pro residues" evidence="1">
    <location>
        <begin position="300"/>
        <end position="315"/>
    </location>
</feature>
<dbReference type="SUPFAM" id="SSF52129">
    <property type="entry name" value="Caspase-like"/>
    <property type="match status" value="1"/>
</dbReference>
<protein>
    <submittedName>
        <fullName evidence="3">Oligopeptide-binding lipoprotein</fullName>
    </submittedName>
</protein>
<dbReference type="Gene3D" id="3.10.105.10">
    <property type="entry name" value="Dipeptide-binding Protein, Domain 3"/>
    <property type="match status" value="1"/>
</dbReference>
<gene>
    <name evidence="3" type="ordered locus">SBI_04378</name>
</gene>
<accession>D7BTQ9</accession>
<dbReference type="InterPro" id="IPR039424">
    <property type="entry name" value="SBP_5"/>
</dbReference>
<evidence type="ECO:0000313" key="4">
    <source>
        <dbReference type="Proteomes" id="UP000000377"/>
    </source>
</evidence>
<dbReference type="Gene3D" id="3.40.50.1460">
    <property type="match status" value="1"/>
</dbReference>
<dbReference type="EMBL" id="CP002047">
    <property type="protein sequence ID" value="ADI07498.1"/>
    <property type="molecule type" value="Genomic_DNA"/>
</dbReference>
<dbReference type="eggNOG" id="COG4249">
    <property type="taxonomic scope" value="Bacteria"/>
</dbReference>
<feature type="compositionally biased region" description="Pro residues" evidence="1">
    <location>
        <begin position="250"/>
        <end position="279"/>
    </location>
</feature>
<dbReference type="PRINTS" id="PR01217">
    <property type="entry name" value="PRICHEXTENSN"/>
</dbReference>
<reference evidence="3 4" key="1">
    <citation type="journal article" date="2010" name="J. Bacteriol.">
        <title>Genome sequence of the milbemycin-producing bacterium Streptomyces bingchenggensis.</title>
        <authorList>
            <person name="Wang X.J."/>
            <person name="Yan Y.J."/>
            <person name="Zhang B."/>
            <person name="An J."/>
            <person name="Wang J.J."/>
            <person name="Tian J."/>
            <person name="Jiang L."/>
            <person name="Chen Y.H."/>
            <person name="Huang S.X."/>
            <person name="Yin M."/>
            <person name="Zhang J."/>
            <person name="Gao A.L."/>
            <person name="Liu C.X."/>
            <person name="Zhu Z.X."/>
            <person name="Xiang W.S."/>
        </authorList>
    </citation>
    <scope>NUCLEOTIDE SEQUENCE [LARGE SCALE GENOMIC DNA]</scope>
    <source>
        <strain evidence="3 4">BCW-1</strain>
    </source>
</reference>
<dbReference type="GO" id="GO:1904680">
    <property type="term" value="F:peptide transmembrane transporter activity"/>
    <property type="evidence" value="ECO:0007669"/>
    <property type="project" value="TreeGrafter"/>
</dbReference>
<dbReference type="Gene3D" id="3.40.190.10">
    <property type="entry name" value="Periplasmic binding protein-like II"/>
    <property type="match status" value="1"/>
</dbReference>
<dbReference type="NCBIfam" id="NF047832">
    <property type="entry name" value="caspase_w_EACC1"/>
    <property type="match status" value="1"/>
</dbReference>
<dbReference type="PANTHER" id="PTHR30290:SF83">
    <property type="entry name" value="ABC TRANSPORTER SUBSTRATE-BINDING PROTEIN"/>
    <property type="match status" value="1"/>
</dbReference>
<feature type="domain" description="Solute-binding protein family 5" evidence="2">
    <location>
        <begin position="449"/>
        <end position="840"/>
    </location>
</feature>
<evidence type="ECO:0000313" key="3">
    <source>
        <dbReference type="EMBL" id="ADI07498.1"/>
    </source>
</evidence>
<dbReference type="SUPFAM" id="SSF53850">
    <property type="entry name" value="Periplasmic binding protein-like II"/>
    <property type="match status" value="1"/>
</dbReference>
<dbReference type="STRING" id="749414.SBI_04378"/>
<sequence>MTVLPDAATSRAVLIGTSRYDHIEQLPVVANNLRALAATLCAPHTWGLAPQHCTVIENPQDPVEVLDAVRAAAEQATDTLLVYFAGHSLVEPRRGELVLGLTGSLRQRSYTGLPYGTLRDVMSDGRAGRRVMLLDCCLSGETPGFVDGIEAVVDRAELDGACLLAAAPDSSFAFAPPGEPHTAFTGELLRLLNEGVPGGPQLLDLDTVYGQVYAAMGAKGRTPPHKRDRGGIAGGIALARNTAPVMPGFGPTPPPYAPGAGAPLPPPPYAPGQAPPPYGPGQAAPPYDPGQAPLPYAPGQAPPPPPAPPAWPPGFAPAQAPGSGAPGNRRLLIRSAVAAAVVAGLLAAGIPLVNSWTDDDSPKKPVAKPTPTATSTPTKKAPAPGPGDATKGVVNASKVKGGTLKFVGRSDADSWDPQRSYYGFAWNFSRYFTRQLVTYAPKPGKDSTELVPDLATSKAEVSGDGKTYTYTLRDGITWEDGSPITSEDVKYGIERAWAPDVISGGPAYLKQVLDPGGKYKGPYKDDKLGLKAIATPDSKTIVFHLAEPNGDFEHMLAMPAGSPVPSSKDTKAKYTEHPFSSGPYKFGSYAPNKSLELVRNTEWNQSSDPVRAALPDRITVDFVSNDSTRGQQLLAGAYDVDLEPASLPKDASARAVNSPLKNHLDDPYTLGLRYLALPRTVKPLDNIHCRKAIVYGTDRRSVQTALGGPVGGGEIAPNMLPPGIEGADPSDDPYDVLANDGKADISKAKKELKACGKPGGFRTTLAVRTGNSDDLTTAQALQSSLKSVGITIAIQQIEFSQYYRTVGSPSTVKKKGYGIIIGRWLPDFPTGQGFLQPLADGRFILPTGNYNFAQLDDKSINGLFDDAIAEQDPQKAGKIYAQINKKISDTAGYVPLFFQKGYAWRGTRLTNVYTTDAYSGSYDFASLGVSP</sequence>
<feature type="compositionally biased region" description="Low complexity" evidence="1">
    <location>
        <begin position="280"/>
        <end position="299"/>
    </location>
</feature>
<feature type="compositionally biased region" description="Low complexity" evidence="1">
    <location>
        <begin position="367"/>
        <end position="392"/>
    </location>
</feature>
<dbReference type="KEGG" id="sbh:SBI_04378"/>
<dbReference type="eggNOG" id="COG0747">
    <property type="taxonomic scope" value="Bacteria"/>
</dbReference>
<feature type="region of interest" description="Disordered" evidence="1">
    <location>
        <begin position="353"/>
        <end position="394"/>
    </location>
</feature>
<feature type="region of interest" description="Disordered" evidence="1">
    <location>
        <begin position="244"/>
        <end position="324"/>
    </location>
</feature>
<dbReference type="Pfam" id="PF00496">
    <property type="entry name" value="SBP_bac_5"/>
    <property type="match status" value="1"/>
</dbReference>